<organism evidence="16 18">
    <name type="scientific">Vanilla planifolia</name>
    <name type="common">Vanilla</name>
    <dbReference type="NCBI Taxonomy" id="51239"/>
    <lineage>
        <taxon>Eukaryota</taxon>
        <taxon>Viridiplantae</taxon>
        <taxon>Streptophyta</taxon>
        <taxon>Embryophyta</taxon>
        <taxon>Tracheophyta</taxon>
        <taxon>Spermatophyta</taxon>
        <taxon>Magnoliopsida</taxon>
        <taxon>Liliopsida</taxon>
        <taxon>Asparagales</taxon>
        <taxon>Orchidaceae</taxon>
        <taxon>Vanilloideae</taxon>
        <taxon>Vanilleae</taxon>
        <taxon>Vanilla</taxon>
    </lineage>
</organism>
<dbReference type="PROSITE" id="PS00080">
    <property type="entry name" value="MULTICOPPER_OXIDASE2"/>
    <property type="match status" value="1"/>
</dbReference>
<accession>A0A835PY55</accession>
<dbReference type="Proteomes" id="UP000639772">
    <property type="component" value="Chromosome 11"/>
</dbReference>
<reference evidence="17 18" key="1">
    <citation type="journal article" date="2020" name="Nat. Food">
        <title>A phased Vanilla planifolia genome enables genetic improvement of flavour and production.</title>
        <authorList>
            <person name="Hasing T."/>
            <person name="Tang H."/>
            <person name="Brym M."/>
            <person name="Khazi F."/>
            <person name="Huang T."/>
            <person name="Chambers A.H."/>
        </authorList>
    </citation>
    <scope>NUCLEOTIDE SEQUENCE [LARGE SCALE GENOMIC DNA]</scope>
    <source>
        <tissue evidence="16">Leaf</tissue>
    </source>
</reference>
<evidence type="ECO:0000256" key="7">
    <source>
        <dbReference type="ARBA" id="ARBA00023002"/>
    </source>
</evidence>
<comment type="subcellular location">
    <subcellularLocation>
        <location evidence="2">Endoplasmic reticulum membrane</location>
        <topology evidence="2">Peripheral membrane protein</topology>
    </subcellularLocation>
</comment>
<evidence type="ECO:0000313" key="18">
    <source>
        <dbReference type="Proteomes" id="UP000639772"/>
    </source>
</evidence>
<evidence type="ECO:0000256" key="4">
    <source>
        <dbReference type="ARBA" id="ARBA00022723"/>
    </source>
</evidence>
<keyword evidence="7" id="KW-0560">Oxidoreductase</keyword>
<evidence type="ECO:0000313" key="17">
    <source>
        <dbReference type="Proteomes" id="UP000636800"/>
    </source>
</evidence>
<feature type="domain" description="Plastocyanin-like" evidence="13">
    <location>
        <begin position="424"/>
        <end position="579"/>
    </location>
</feature>
<dbReference type="PANTHER" id="PTHR48461:SF1">
    <property type="entry name" value="MULTICOPPER OXIDASE LPR1-LIKE"/>
    <property type="match status" value="1"/>
</dbReference>
<protein>
    <submittedName>
        <fullName evidence="16">Uncharacterized protein</fullName>
    </submittedName>
</protein>
<dbReference type="InterPro" id="IPR011707">
    <property type="entry name" value="Cu-oxidase-like_N"/>
</dbReference>
<keyword evidence="8" id="KW-0186">Copper</keyword>
<keyword evidence="4" id="KW-0479">Metal-binding</keyword>
<gene>
    <name evidence="16" type="ORF">HPP92_021142</name>
    <name evidence="15" type="ORF">HPP92_021474</name>
</gene>
<dbReference type="Gene3D" id="2.60.40.420">
    <property type="entry name" value="Cupredoxins - blue copper proteins"/>
    <property type="match status" value="3"/>
</dbReference>
<dbReference type="PANTHER" id="PTHR48461">
    <property type="entry name" value="MULTICOPPER OXIDASE LPR1-LIKE"/>
    <property type="match status" value="1"/>
</dbReference>
<dbReference type="GO" id="GO:0005507">
    <property type="term" value="F:copper ion binding"/>
    <property type="evidence" value="ECO:0007669"/>
    <property type="project" value="InterPro"/>
</dbReference>
<name>A0A835PY55_VANPL</name>
<evidence type="ECO:0000256" key="9">
    <source>
        <dbReference type="ARBA" id="ARBA00023136"/>
    </source>
</evidence>
<evidence type="ECO:0000256" key="11">
    <source>
        <dbReference type="ARBA" id="ARBA00037077"/>
    </source>
</evidence>
<dbReference type="GO" id="GO:0016036">
    <property type="term" value="P:cellular response to phosphate starvation"/>
    <property type="evidence" value="ECO:0007669"/>
    <property type="project" value="InterPro"/>
</dbReference>
<evidence type="ECO:0000256" key="12">
    <source>
        <dbReference type="SAM" id="SignalP"/>
    </source>
</evidence>
<dbReference type="GO" id="GO:0005789">
    <property type="term" value="C:endoplasmic reticulum membrane"/>
    <property type="evidence" value="ECO:0007669"/>
    <property type="project" value="UniProtKB-SubCell"/>
</dbReference>
<dbReference type="FunFam" id="2.60.40.420:FF:000081">
    <property type="entry name" value="Spore coat protein A"/>
    <property type="match status" value="1"/>
</dbReference>
<evidence type="ECO:0000256" key="8">
    <source>
        <dbReference type="ARBA" id="ARBA00023008"/>
    </source>
</evidence>
<dbReference type="InterPro" id="IPR008972">
    <property type="entry name" value="Cupredoxin"/>
</dbReference>
<feature type="domain" description="Plastocyanin-like" evidence="14">
    <location>
        <begin position="145"/>
        <end position="221"/>
    </location>
</feature>
<dbReference type="EMBL" id="JADCNM010000011">
    <property type="protein sequence ID" value="KAG0462666.1"/>
    <property type="molecule type" value="Genomic_DNA"/>
</dbReference>
<keyword evidence="10" id="KW-0325">Glycoprotein</keyword>
<evidence type="ECO:0000259" key="13">
    <source>
        <dbReference type="Pfam" id="PF07731"/>
    </source>
</evidence>
<dbReference type="InterPro" id="IPR011706">
    <property type="entry name" value="Cu-oxidase_C"/>
</dbReference>
<comment type="similarity">
    <text evidence="3">Belongs to the multicopper oxidase family.</text>
</comment>
<dbReference type="OrthoDB" id="262547at2759"/>
<evidence type="ECO:0000313" key="16">
    <source>
        <dbReference type="EMBL" id="KAG0462666.1"/>
    </source>
</evidence>
<evidence type="ECO:0000256" key="5">
    <source>
        <dbReference type="ARBA" id="ARBA00022729"/>
    </source>
</evidence>
<dbReference type="Pfam" id="PF07731">
    <property type="entry name" value="Cu-oxidase_2"/>
    <property type="match status" value="1"/>
</dbReference>
<dbReference type="Pfam" id="PF07732">
    <property type="entry name" value="Cu-oxidase_3"/>
    <property type="match status" value="1"/>
</dbReference>
<evidence type="ECO:0000256" key="1">
    <source>
        <dbReference type="ARBA" id="ARBA00001935"/>
    </source>
</evidence>
<sequence length="583" mass="64943">MEKMPLFQHVFFLDLVLLLSTATTGTFSSSVGLFNVSHLQMFVDELPDMPKVRGFLVRNGTVEPAQLAIGMYEKIWKFHRDLPPSKVFAFGVSRDEATVPGPTIEAQQGVATRITWYNYLPSHHILPWDPTIPVAIPSSPAGGIPTVVHLHGGIQPPSSDGHAGAWFTSNLSSVGPTFASSTNTHPNVQDPGTLWYHDHALGLTRVNILAGLFGAYLIRSPSLESPLGLPSASFERVLFLFDRSFRSEGSLFINSTGNNPSIHPQWQPEFFGPAIVVNGKVWPFLRVRRRPYRFRIINASNARFFRLSFSNSLSFDHIASDTVYLPTAVPSGRFLLAPSEIADVVVDFARSTTDSAILLNDAAYPYPTGDSPDAFSSRVMKFVILRSESGKRDPSWMPRKLLPPPPPPVTEKAVAERYIAMYEYKSATGEPTHLYLNGKSFEEAATETPRSGTGELWHIINLTGDNHPLHIHLGLFVVMEQRELVGLEQLKDCMMRINDAQACHVEDHAAHGRVEPVPGHESGWKNVFKIQPGFVTRIFVRFAMLRTEQPYPFDATAEPGYVYHCHILDHEDNAMMRPLKLLA</sequence>
<keyword evidence="6" id="KW-0256">Endoplasmic reticulum</keyword>
<dbReference type="InterPro" id="IPR002355">
    <property type="entry name" value="Cu_oxidase_Cu_BS"/>
</dbReference>
<comment type="cofactor">
    <cofactor evidence="1">
        <name>Cu cation</name>
        <dbReference type="ChEBI" id="CHEBI:23378"/>
    </cofactor>
</comment>
<keyword evidence="5 12" id="KW-0732">Signal</keyword>
<keyword evidence="9" id="KW-0472">Membrane</keyword>
<evidence type="ECO:0000313" key="15">
    <source>
        <dbReference type="EMBL" id="KAG0461177.1"/>
    </source>
</evidence>
<dbReference type="GO" id="GO:0016491">
    <property type="term" value="F:oxidoreductase activity"/>
    <property type="evidence" value="ECO:0007669"/>
    <property type="project" value="UniProtKB-KW"/>
</dbReference>
<feature type="signal peptide" evidence="12">
    <location>
        <begin position="1"/>
        <end position="28"/>
    </location>
</feature>
<evidence type="ECO:0000256" key="3">
    <source>
        <dbReference type="ARBA" id="ARBA00010609"/>
    </source>
</evidence>
<dbReference type="SUPFAM" id="SSF49503">
    <property type="entry name" value="Cupredoxins"/>
    <property type="match status" value="3"/>
</dbReference>
<evidence type="ECO:0000256" key="2">
    <source>
        <dbReference type="ARBA" id="ARBA00004406"/>
    </source>
</evidence>
<evidence type="ECO:0000256" key="10">
    <source>
        <dbReference type="ARBA" id="ARBA00023180"/>
    </source>
</evidence>
<evidence type="ECO:0000259" key="14">
    <source>
        <dbReference type="Pfam" id="PF07732"/>
    </source>
</evidence>
<dbReference type="EMBL" id="JADCNL010000011">
    <property type="protein sequence ID" value="KAG0461177.1"/>
    <property type="molecule type" value="Genomic_DNA"/>
</dbReference>
<feature type="chain" id="PRO_5033939702" evidence="12">
    <location>
        <begin position="29"/>
        <end position="583"/>
    </location>
</feature>
<comment type="caution">
    <text evidence="16">The sequence shown here is derived from an EMBL/GenBank/DDBJ whole genome shotgun (WGS) entry which is preliminary data.</text>
</comment>
<proteinExistence type="inferred from homology"/>
<evidence type="ECO:0000256" key="6">
    <source>
        <dbReference type="ARBA" id="ARBA00022824"/>
    </source>
</evidence>
<dbReference type="Proteomes" id="UP000636800">
    <property type="component" value="Chromosome 11"/>
</dbReference>
<dbReference type="InterPro" id="IPR052152">
    <property type="entry name" value="LPR1/LPR2"/>
</dbReference>
<dbReference type="AlphaFoldDB" id="A0A835PY55"/>
<keyword evidence="17" id="KW-1185">Reference proteome</keyword>
<comment type="function">
    <text evidence="11">Multicopper oxidase that may play a role in the maintenance of inorganic phosphate homeostasis.</text>
</comment>
<dbReference type="CDD" id="cd13844">
    <property type="entry name" value="CuRO_1_BOD_CotA_like"/>
    <property type="match status" value="1"/>
</dbReference>
<dbReference type="CDD" id="cd13868">
    <property type="entry name" value="CuRO_2_CotA_like"/>
    <property type="match status" value="1"/>
</dbReference>